<proteinExistence type="inferred from homology"/>
<keyword evidence="4" id="KW-1185">Reference proteome</keyword>
<dbReference type="Proteomes" id="UP000187495">
    <property type="component" value="Unassembled WGS sequence"/>
</dbReference>
<dbReference type="RefSeq" id="WP_076556093.1">
    <property type="nucleotide sequence ID" value="NZ_FTNU01000022.1"/>
</dbReference>
<dbReference type="InterPro" id="IPR027417">
    <property type="entry name" value="P-loop_NTPase"/>
</dbReference>
<evidence type="ECO:0000259" key="2">
    <source>
        <dbReference type="PROSITE" id="PS00662"/>
    </source>
</evidence>
<dbReference type="SMART" id="SM00382">
    <property type="entry name" value="AAA"/>
    <property type="match status" value="1"/>
</dbReference>
<dbReference type="PROSITE" id="PS00662">
    <property type="entry name" value="T2SP_E"/>
    <property type="match status" value="1"/>
</dbReference>
<protein>
    <submittedName>
        <fullName evidence="3">Pilus retraction ATPase PilT</fullName>
    </submittedName>
</protein>
<gene>
    <name evidence="3" type="ORF">SAMN02745664_12228</name>
</gene>
<evidence type="ECO:0000256" key="1">
    <source>
        <dbReference type="ARBA" id="ARBA00006611"/>
    </source>
</evidence>
<comment type="similarity">
    <text evidence="1">Belongs to the GSP E family.</text>
</comment>
<dbReference type="Pfam" id="PF00437">
    <property type="entry name" value="T2SSE"/>
    <property type="match status" value="1"/>
</dbReference>
<evidence type="ECO:0000313" key="3">
    <source>
        <dbReference type="EMBL" id="SIS06951.1"/>
    </source>
</evidence>
<dbReference type="PANTHER" id="PTHR30486">
    <property type="entry name" value="TWITCHING MOTILITY PROTEIN PILT"/>
    <property type="match status" value="1"/>
</dbReference>
<dbReference type="EMBL" id="FTNU01000022">
    <property type="protein sequence ID" value="SIS06951.1"/>
    <property type="molecule type" value="Genomic_DNA"/>
</dbReference>
<name>A0A1N7G319_9GAMM</name>
<organism evidence="3 4">
    <name type="scientific">Moraxella cuniculi DSM 21768</name>
    <dbReference type="NCBI Taxonomy" id="1122245"/>
    <lineage>
        <taxon>Bacteria</taxon>
        <taxon>Pseudomonadati</taxon>
        <taxon>Pseudomonadota</taxon>
        <taxon>Gammaproteobacteria</taxon>
        <taxon>Moraxellales</taxon>
        <taxon>Moraxellaceae</taxon>
        <taxon>Moraxella</taxon>
    </lineage>
</organism>
<dbReference type="PANTHER" id="PTHR30486:SF6">
    <property type="entry name" value="TYPE IV PILUS RETRACTATION ATPASE PILT"/>
    <property type="match status" value="1"/>
</dbReference>
<dbReference type="InterPro" id="IPR006321">
    <property type="entry name" value="PilT/PilU"/>
</dbReference>
<reference evidence="4" key="1">
    <citation type="submission" date="2017-01" db="EMBL/GenBank/DDBJ databases">
        <authorList>
            <person name="Varghese N."/>
            <person name="Submissions S."/>
        </authorList>
    </citation>
    <scope>NUCLEOTIDE SEQUENCE [LARGE SCALE GENOMIC DNA]</scope>
    <source>
        <strain evidence="4">DSM 21768</strain>
    </source>
</reference>
<evidence type="ECO:0000313" key="4">
    <source>
        <dbReference type="Proteomes" id="UP000187495"/>
    </source>
</evidence>
<dbReference type="NCBIfam" id="TIGR01420">
    <property type="entry name" value="pilT_fam"/>
    <property type="match status" value="1"/>
</dbReference>
<dbReference type="GO" id="GO:0016887">
    <property type="term" value="F:ATP hydrolysis activity"/>
    <property type="evidence" value="ECO:0007669"/>
    <property type="project" value="InterPro"/>
</dbReference>
<accession>A0A1N7G319</accession>
<dbReference type="Gene3D" id="3.30.450.90">
    <property type="match status" value="1"/>
</dbReference>
<dbReference type="STRING" id="34061.B0189_07290"/>
<dbReference type="InterPro" id="IPR050921">
    <property type="entry name" value="T4SS_GSP_E_ATPase"/>
</dbReference>
<dbReference type="AlphaFoldDB" id="A0A1N7G319"/>
<sequence length="350" mass="37828">MQTAATLDALLNLVRQQSASDLHLSSGRPAMLRIDGKLVATNDAPLDSDTIATMLGLLMPKAEFDSWQQKHECDFACDTTQGRFRINAYHTHQGAAVAIRALNSTLVGIDMLTDNAHIHQSLQKIASLQSGLVLVTGATGSGKSTTLAALVDYINEHRAAHILTIEDPIEFIHECKSSLISQRQVGTDTQSFEQALRAALREDPDVILVGELRDLQTIRLALTAAETGHLVLATLHTMSASKSIDRIVDVFDAAEKHMVRTMLADSLQAVVAQRLLPATNGGRVAAFEILLRTPAVANLIRENKSAQLPSVIQTGLSAGMISLESSLNHLLRQGKISQETKTLAITQQNL</sequence>
<dbReference type="CDD" id="cd01131">
    <property type="entry name" value="PilT"/>
    <property type="match status" value="1"/>
</dbReference>
<feature type="domain" description="Bacterial type II secretion system protein E" evidence="2">
    <location>
        <begin position="200"/>
        <end position="214"/>
    </location>
</feature>
<dbReference type="SUPFAM" id="SSF52540">
    <property type="entry name" value="P-loop containing nucleoside triphosphate hydrolases"/>
    <property type="match status" value="1"/>
</dbReference>
<dbReference type="InterPro" id="IPR003593">
    <property type="entry name" value="AAA+_ATPase"/>
</dbReference>
<dbReference type="InterPro" id="IPR001482">
    <property type="entry name" value="T2SS/T4SS_dom"/>
</dbReference>
<dbReference type="Gene3D" id="3.40.50.300">
    <property type="entry name" value="P-loop containing nucleotide triphosphate hydrolases"/>
    <property type="match status" value="1"/>
</dbReference>
<dbReference type="GO" id="GO:0005524">
    <property type="term" value="F:ATP binding"/>
    <property type="evidence" value="ECO:0007669"/>
    <property type="project" value="InterPro"/>
</dbReference>